<feature type="compositionally biased region" description="Polar residues" evidence="1">
    <location>
        <begin position="1"/>
        <end position="18"/>
    </location>
</feature>
<evidence type="ECO:0000313" key="2">
    <source>
        <dbReference type="EMBL" id="KAG0690989.1"/>
    </source>
</evidence>
<keyword evidence="3" id="KW-1185">Reference proteome</keyword>
<comment type="caution">
    <text evidence="2">The sequence shown here is derived from an EMBL/GenBank/DDBJ whole genome shotgun (WGS) entry which is preliminary data.</text>
</comment>
<feature type="region of interest" description="Disordered" evidence="1">
    <location>
        <begin position="1"/>
        <end position="36"/>
    </location>
</feature>
<gene>
    <name evidence="2" type="ORF">C6P40_000487</name>
</gene>
<protein>
    <submittedName>
        <fullName evidence="2">Uncharacterized protein</fullName>
    </submittedName>
</protein>
<feature type="compositionally biased region" description="Polar residues" evidence="1">
    <location>
        <begin position="78"/>
        <end position="93"/>
    </location>
</feature>
<dbReference type="Proteomes" id="UP000697127">
    <property type="component" value="Unassembled WGS sequence"/>
</dbReference>
<evidence type="ECO:0000313" key="3">
    <source>
        <dbReference type="Proteomes" id="UP000697127"/>
    </source>
</evidence>
<feature type="region of interest" description="Disordered" evidence="1">
    <location>
        <begin position="58"/>
        <end position="93"/>
    </location>
</feature>
<evidence type="ECO:0000256" key="1">
    <source>
        <dbReference type="SAM" id="MobiDB-lite"/>
    </source>
</evidence>
<dbReference type="AlphaFoldDB" id="A0A9P6WPT4"/>
<reference evidence="2" key="1">
    <citation type="submission" date="2020-11" db="EMBL/GenBank/DDBJ databases">
        <title>Kefir isolates.</title>
        <authorList>
            <person name="Marcisauskas S."/>
            <person name="Kim Y."/>
            <person name="Blasche S."/>
        </authorList>
    </citation>
    <scope>NUCLEOTIDE SEQUENCE</scope>
    <source>
        <strain evidence="2">Olga-1</strain>
    </source>
</reference>
<sequence length="93" mass="10170">MSSVLLKTTSKNGTTNKFPTPELSADNTTEEDNDDDEFDAYGELLSLTVVKHKTTLTIPSPIPKTINEEDDMMKNHTKSSNSLQATTTELPPG</sequence>
<dbReference type="EMBL" id="PUHW01000012">
    <property type="protein sequence ID" value="KAG0690989.1"/>
    <property type="molecule type" value="Genomic_DNA"/>
</dbReference>
<accession>A0A9P6WPT4</accession>
<name>A0A9P6WPT4_9ASCO</name>
<organism evidence="2 3">
    <name type="scientific">Pichia californica</name>
    <dbReference type="NCBI Taxonomy" id="460514"/>
    <lineage>
        <taxon>Eukaryota</taxon>
        <taxon>Fungi</taxon>
        <taxon>Dikarya</taxon>
        <taxon>Ascomycota</taxon>
        <taxon>Saccharomycotina</taxon>
        <taxon>Pichiomycetes</taxon>
        <taxon>Pichiales</taxon>
        <taxon>Pichiaceae</taxon>
        <taxon>Pichia</taxon>
    </lineage>
</organism>
<proteinExistence type="predicted"/>